<proteinExistence type="predicted"/>
<name>A0A2S9YVG8_9BACT</name>
<protein>
    <recommendedName>
        <fullName evidence="4">Calcineurin-like phosphoesterase domain-containing protein</fullName>
    </recommendedName>
</protein>
<dbReference type="EMBL" id="PVNL01000030">
    <property type="protein sequence ID" value="PRQ09083.1"/>
    <property type="molecule type" value="Genomic_DNA"/>
</dbReference>
<dbReference type="SUPFAM" id="SSF56300">
    <property type="entry name" value="Metallo-dependent phosphatases"/>
    <property type="match status" value="1"/>
</dbReference>
<dbReference type="AlphaFoldDB" id="A0A2S9YVG8"/>
<evidence type="ECO:0000256" key="1">
    <source>
        <dbReference type="SAM" id="MobiDB-lite"/>
    </source>
</evidence>
<evidence type="ECO:0000313" key="2">
    <source>
        <dbReference type="EMBL" id="PRQ09083.1"/>
    </source>
</evidence>
<reference evidence="2 3" key="1">
    <citation type="submission" date="2018-03" db="EMBL/GenBank/DDBJ databases">
        <title>Draft Genome Sequences of the Obligatory Marine Myxobacteria Enhygromyxa salina SWB007.</title>
        <authorList>
            <person name="Poehlein A."/>
            <person name="Moghaddam J.A."/>
            <person name="Harms H."/>
            <person name="Alanjari M."/>
            <person name="Koenig G.M."/>
            <person name="Daniel R."/>
            <person name="Schaeberle T.F."/>
        </authorList>
    </citation>
    <scope>NUCLEOTIDE SEQUENCE [LARGE SCALE GENOMIC DNA]</scope>
    <source>
        <strain evidence="2 3">SWB007</strain>
    </source>
</reference>
<evidence type="ECO:0008006" key="4">
    <source>
        <dbReference type="Google" id="ProtNLM"/>
    </source>
</evidence>
<gene>
    <name evidence="2" type="ORF">ENSA7_10730</name>
</gene>
<sequence>MQHWPAGTIAPEDEQEFEQQRRSLHYERVGNEPARILVDLLQPRLVVCGHTHRRYRANHRRDELRLPRALLSGADAFAVFERTPAGEIIELTAAPTAR</sequence>
<dbReference type="Proteomes" id="UP000238823">
    <property type="component" value="Unassembled WGS sequence"/>
</dbReference>
<comment type="caution">
    <text evidence="2">The sequence shown here is derived from an EMBL/GenBank/DDBJ whole genome shotgun (WGS) entry which is preliminary data.</text>
</comment>
<feature type="region of interest" description="Disordered" evidence="1">
    <location>
        <begin position="1"/>
        <end position="22"/>
    </location>
</feature>
<dbReference type="CDD" id="cd00838">
    <property type="entry name" value="MPP_superfamily"/>
    <property type="match status" value="1"/>
</dbReference>
<accession>A0A2S9YVG8</accession>
<organism evidence="2 3">
    <name type="scientific">Enhygromyxa salina</name>
    <dbReference type="NCBI Taxonomy" id="215803"/>
    <lineage>
        <taxon>Bacteria</taxon>
        <taxon>Pseudomonadati</taxon>
        <taxon>Myxococcota</taxon>
        <taxon>Polyangia</taxon>
        <taxon>Nannocystales</taxon>
        <taxon>Nannocystaceae</taxon>
        <taxon>Enhygromyxa</taxon>
    </lineage>
</organism>
<dbReference type="InterPro" id="IPR029052">
    <property type="entry name" value="Metallo-depent_PP-like"/>
</dbReference>
<dbReference type="RefSeq" id="WP_106088123.1">
    <property type="nucleotide sequence ID" value="NZ_PVNL01000030.1"/>
</dbReference>
<dbReference type="OrthoDB" id="5380150at2"/>
<evidence type="ECO:0000313" key="3">
    <source>
        <dbReference type="Proteomes" id="UP000238823"/>
    </source>
</evidence>